<dbReference type="AlphaFoldDB" id="A0A7M5V401"/>
<dbReference type="Pfam" id="PF00225">
    <property type="entry name" value="Kinesin"/>
    <property type="match status" value="1"/>
</dbReference>
<organism evidence="13 14">
    <name type="scientific">Clytia hemisphaerica</name>
    <dbReference type="NCBI Taxonomy" id="252671"/>
    <lineage>
        <taxon>Eukaryota</taxon>
        <taxon>Metazoa</taxon>
        <taxon>Cnidaria</taxon>
        <taxon>Hydrozoa</taxon>
        <taxon>Hydroidolina</taxon>
        <taxon>Leptothecata</taxon>
        <taxon>Obeliida</taxon>
        <taxon>Clytiidae</taxon>
        <taxon>Clytia</taxon>
    </lineage>
</organism>
<dbReference type="PANTHER" id="PTHR47968">
    <property type="entry name" value="CENTROMERE PROTEIN E"/>
    <property type="match status" value="1"/>
</dbReference>
<evidence type="ECO:0000256" key="10">
    <source>
        <dbReference type="SAM" id="Coils"/>
    </source>
</evidence>
<keyword evidence="14" id="KW-1185">Reference proteome</keyword>
<dbReference type="SUPFAM" id="SSF52540">
    <property type="entry name" value="P-loop containing nucleoside triphosphate hydrolases"/>
    <property type="match status" value="1"/>
</dbReference>
<dbReference type="OrthoDB" id="5966316at2759"/>
<comment type="subcellular location">
    <subcellularLocation>
        <location evidence="1">Cytoplasm</location>
        <location evidence="1">Cytoskeleton</location>
    </subcellularLocation>
</comment>
<dbReference type="InterPro" id="IPR027640">
    <property type="entry name" value="Kinesin-like_fam"/>
</dbReference>
<keyword evidence="2" id="KW-0493">Microtubule</keyword>
<feature type="domain" description="Kinesin motor" evidence="12">
    <location>
        <begin position="46"/>
        <end position="380"/>
    </location>
</feature>
<protein>
    <recommendedName>
        <fullName evidence="8">Kinesin-like protein KIN-8B</fullName>
    </recommendedName>
</protein>
<dbReference type="EnsemblMetazoa" id="CLYHEMT007180.1">
    <property type="protein sequence ID" value="CLYHEMP007180.1"/>
    <property type="gene ID" value="CLYHEMG007180"/>
</dbReference>
<evidence type="ECO:0000256" key="7">
    <source>
        <dbReference type="ARBA" id="ARBA00023212"/>
    </source>
</evidence>
<dbReference type="FunFam" id="3.40.850.10:FF:000056">
    <property type="entry name" value="Kinesin-like protein"/>
    <property type="match status" value="1"/>
</dbReference>
<dbReference type="Gene3D" id="3.40.850.10">
    <property type="entry name" value="Kinesin motor domain"/>
    <property type="match status" value="1"/>
</dbReference>
<evidence type="ECO:0000256" key="11">
    <source>
        <dbReference type="SAM" id="MobiDB-lite"/>
    </source>
</evidence>
<sequence>MTSSTIMATKKNLSKKKSSLIEGKRGTNGRDNTRRRKSKMKEKEDTLTVVVRIRPISVNEVDNGYSEIITAVEDNMVCLLDPTENDDMNVLRVNRSREKMYVFDNAFGPFSTQTEVYNQTTRTLVESVLEGYNATIFAYGPTGAGKTFTMLGTDSEPGIMALTLNDLYRQMENSKGNELYTVSMSYLEIYNEMIRDLLNPSSDFLDLREDYRGVQVAGLTSYEARDTSHVMEMLSRGNKERMCEPTAVNKTSSRSHAVLQVTVEQKSSIRDVSEEIKTAKLFMIDLAGSERAAQTQNTGKRFIEGAHINRSLLALGNCINALAEKGSKYINYRDSKLTRLLKDSLGGNCKTVMIAHVSPASGSFEESRNTLMYADRAKNIKLKAKRNQHSVNYHVSQYQGIISELREEVIKLKAQLVEAETIETRPTAMSADRQTIEKLKDNLKKKFQEQLELRKELIDLEDSSLQFAVEYQRYLLIIDEWEQEELKHRTREPERVSKANVRQIFSKKPRKSMKSRFAYDPFDIERKDDDDEKSSIISRSSLRPLHHQREPADVIAARDELDNILQQQDEIECRKKEINDRLTRQTHENQGLEETMLRRASNENHREVIKSLCFLHEYQIRNMELESMALMKEFLLQQKDLETQRSDMRRRLVDEVVDLQKNVITENELEYPSDISSIHQLYKEQVLKDTAMLSSLHIESKRYGGSKIPSLPSIRDTTMSRDQSPTASVIRTRASIPRVEQLKDRPRDHNKHGGIAVGGNSFRRTDFFNDTESISSRYTATRDPISFPSTDNDQMSETSSVVNLRMRKAKKNNIINHYSNSNNNRPALRKKETFTFPKTEQPILNEETLVRTRGKTFRVSGKPESDEERSLVVAKINHKHLKKRSFEIDTASLKDSELASTREEVEGRKRSASAGMIREKVKKHQTRNEKLLPKRNNMVMTSEKESKPTWNNNFSSKKAKEANATTTNKTGTRFRRTVDNLPTLKKAKFSQHGNMLIVGASDSLAVSGTSFIPKQTQPGFGRI</sequence>
<feature type="coiled-coil region" evidence="10">
    <location>
        <begin position="561"/>
        <end position="595"/>
    </location>
</feature>
<evidence type="ECO:0000256" key="9">
    <source>
        <dbReference type="PROSITE-ProRule" id="PRU00283"/>
    </source>
</evidence>
<dbReference type="InterPro" id="IPR036961">
    <property type="entry name" value="Kinesin_motor_dom_sf"/>
</dbReference>
<dbReference type="PROSITE" id="PS00411">
    <property type="entry name" value="KINESIN_MOTOR_1"/>
    <property type="match status" value="1"/>
</dbReference>
<evidence type="ECO:0000313" key="13">
    <source>
        <dbReference type="EnsemblMetazoa" id="CLYHEMP007180.1"/>
    </source>
</evidence>
<dbReference type="GO" id="GO:0008017">
    <property type="term" value="F:microtubule binding"/>
    <property type="evidence" value="ECO:0007669"/>
    <property type="project" value="InterPro"/>
</dbReference>
<dbReference type="InterPro" id="IPR001752">
    <property type="entry name" value="Kinesin_motor_dom"/>
</dbReference>
<dbReference type="GeneID" id="136801888"/>
<comment type="similarity">
    <text evidence="9">Belongs to the TRAFAC class myosin-kinesin ATPase superfamily. Kinesin family.</text>
</comment>
<evidence type="ECO:0000256" key="1">
    <source>
        <dbReference type="ARBA" id="ARBA00004245"/>
    </source>
</evidence>
<dbReference type="PANTHER" id="PTHR47968:SF13">
    <property type="entry name" value="KINESIN-LIKE PROTEIN KIF19 ISOFORM X1"/>
    <property type="match status" value="1"/>
</dbReference>
<keyword evidence="3 9" id="KW-0547">Nucleotide-binding</keyword>
<evidence type="ECO:0000313" key="14">
    <source>
        <dbReference type="Proteomes" id="UP000594262"/>
    </source>
</evidence>
<feature type="compositionally biased region" description="Basic and acidic residues" evidence="11">
    <location>
        <begin position="896"/>
        <end position="909"/>
    </location>
</feature>
<keyword evidence="7" id="KW-0963">Cytoplasm</keyword>
<dbReference type="PRINTS" id="PR00380">
    <property type="entry name" value="KINESINHEAVY"/>
</dbReference>
<keyword evidence="7" id="KW-0206">Cytoskeleton</keyword>
<dbReference type="InterPro" id="IPR019821">
    <property type="entry name" value="Kinesin_motor_CS"/>
</dbReference>
<evidence type="ECO:0000256" key="6">
    <source>
        <dbReference type="ARBA" id="ARBA00023175"/>
    </source>
</evidence>
<dbReference type="GO" id="GO:0003777">
    <property type="term" value="F:microtubule motor activity"/>
    <property type="evidence" value="ECO:0007669"/>
    <property type="project" value="InterPro"/>
</dbReference>
<evidence type="ECO:0000259" key="12">
    <source>
        <dbReference type="PROSITE" id="PS50067"/>
    </source>
</evidence>
<dbReference type="PROSITE" id="PS50067">
    <property type="entry name" value="KINESIN_MOTOR_2"/>
    <property type="match status" value="1"/>
</dbReference>
<feature type="compositionally biased region" description="Polar residues" evidence="11">
    <location>
        <begin position="715"/>
        <end position="728"/>
    </location>
</feature>
<feature type="region of interest" description="Disordered" evidence="11">
    <location>
        <begin position="707"/>
        <end position="728"/>
    </location>
</feature>
<reference evidence="13" key="1">
    <citation type="submission" date="2021-01" db="UniProtKB">
        <authorList>
            <consortium name="EnsemblMetazoa"/>
        </authorList>
    </citation>
    <scope>IDENTIFICATION</scope>
</reference>
<keyword evidence="5 10" id="KW-0175">Coiled coil</keyword>
<dbReference type="SMART" id="SM00129">
    <property type="entry name" value="KISc"/>
    <property type="match status" value="1"/>
</dbReference>
<dbReference type="GO" id="GO:0007018">
    <property type="term" value="P:microtubule-based movement"/>
    <property type="evidence" value="ECO:0007669"/>
    <property type="project" value="InterPro"/>
</dbReference>
<feature type="region of interest" description="Disordered" evidence="11">
    <location>
        <begin position="1"/>
        <end position="44"/>
    </location>
</feature>
<dbReference type="GO" id="GO:0005874">
    <property type="term" value="C:microtubule"/>
    <property type="evidence" value="ECO:0007669"/>
    <property type="project" value="UniProtKB-KW"/>
</dbReference>
<feature type="binding site" evidence="9">
    <location>
        <begin position="140"/>
        <end position="147"/>
    </location>
    <ligand>
        <name>ATP</name>
        <dbReference type="ChEBI" id="CHEBI:30616"/>
    </ligand>
</feature>
<name>A0A7M5V401_9CNID</name>
<accession>A0A7M5V401</accession>
<feature type="region of interest" description="Disordered" evidence="11">
    <location>
        <begin position="940"/>
        <end position="968"/>
    </location>
</feature>
<keyword evidence="6 9" id="KW-0505">Motor protein</keyword>
<feature type="coiled-coil region" evidence="10">
    <location>
        <begin position="395"/>
        <end position="460"/>
    </location>
</feature>
<feature type="region of interest" description="Disordered" evidence="11">
    <location>
        <begin position="896"/>
        <end position="926"/>
    </location>
</feature>
<evidence type="ECO:0000256" key="4">
    <source>
        <dbReference type="ARBA" id="ARBA00022840"/>
    </source>
</evidence>
<dbReference type="RefSeq" id="XP_066914659.1">
    <property type="nucleotide sequence ID" value="XM_067058558.1"/>
</dbReference>
<dbReference type="GO" id="GO:0005524">
    <property type="term" value="F:ATP binding"/>
    <property type="evidence" value="ECO:0007669"/>
    <property type="project" value="UniProtKB-UniRule"/>
</dbReference>
<evidence type="ECO:0000256" key="3">
    <source>
        <dbReference type="ARBA" id="ARBA00022741"/>
    </source>
</evidence>
<evidence type="ECO:0000256" key="8">
    <source>
        <dbReference type="ARBA" id="ARBA00068376"/>
    </source>
</evidence>
<evidence type="ECO:0000256" key="5">
    <source>
        <dbReference type="ARBA" id="ARBA00023054"/>
    </source>
</evidence>
<dbReference type="InterPro" id="IPR027417">
    <property type="entry name" value="P-loop_NTPase"/>
</dbReference>
<dbReference type="Proteomes" id="UP000594262">
    <property type="component" value="Unplaced"/>
</dbReference>
<proteinExistence type="inferred from homology"/>
<evidence type="ECO:0000256" key="2">
    <source>
        <dbReference type="ARBA" id="ARBA00022701"/>
    </source>
</evidence>
<keyword evidence="4 9" id="KW-0067">ATP-binding</keyword>